<gene>
    <name evidence="5 7" type="primary">rplX</name>
    <name evidence="7" type="ORF">ISN26_05880</name>
</gene>
<comment type="function">
    <text evidence="5">One of two assembly initiator proteins, it binds directly to the 5'-end of the 23S rRNA, where it nucleates assembly of the 50S subunit.</text>
</comment>
<dbReference type="NCBIfam" id="TIGR01079">
    <property type="entry name" value="rplX_bact"/>
    <property type="match status" value="1"/>
</dbReference>
<dbReference type="Pfam" id="PF00467">
    <property type="entry name" value="KOW"/>
    <property type="match status" value="1"/>
</dbReference>
<evidence type="ECO:0000313" key="8">
    <source>
        <dbReference type="Proteomes" id="UP000604381"/>
    </source>
</evidence>
<protein>
    <recommendedName>
        <fullName evidence="4 5">Large ribosomal subunit protein uL24</fullName>
    </recommendedName>
</protein>
<proteinExistence type="inferred from homology"/>
<dbReference type="GO" id="GO:0003735">
    <property type="term" value="F:structural constituent of ribosome"/>
    <property type="evidence" value="ECO:0007669"/>
    <property type="project" value="InterPro"/>
</dbReference>
<dbReference type="InterPro" id="IPR041988">
    <property type="entry name" value="Ribosomal_uL24_KOW"/>
</dbReference>
<evidence type="ECO:0000256" key="4">
    <source>
        <dbReference type="ARBA" id="ARBA00035206"/>
    </source>
</evidence>
<accession>A0A930UHZ6</accession>
<comment type="function">
    <text evidence="5">One of the proteins that surrounds the polypeptide exit tunnel on the outside of the subunit.</text>
</comment>
<comment type="subunit">
    <text evidence="5">Part of the 50S ribosomal subunit.</text>
</comment>
<dbReference type="Pfam" id="PF17136">
    <property type="entry name" value="ribosomal_L24"/>
    <property type="match status" value="1"/>
</dbReference>
<dbReference type="SMART" id="SM00739">
    <property type="entry name" value="KOW"/>
    <property type="match status" value="1"/>
</dbReference>
<evidence type="ECO:0000256" key="2">
    <source>
        <dbReference type="ARBA" id="ARBA00022980"/>
    </source>
</evidence>
<evidence type="ECO:0000256" key="1">
    <source>
        <dbReference type="ARBA" id="ARBA00010618"/>
    </source>
</evidence>
<dbReference type="InterPro" id="IPR003256">
    <property type="entry name" value="Ribosomal_uL24"/>
</dbReference>
<dbReference type="InterPro" id="IPR014722">
    <property type="entry name" value="Rib_uL2_dom2"/>
</dbReference>
<keyword evidence="5" id="KW-0699">rRNA-binding</keyword>
<dbReference type="PANTHER" id="PTHR12903">
    <property type="entry name" value="MITOCHONDRIAL RIBOSOMAL PROTEIN L24"/>
    <property type="match status" value="1"/>
</dbReference>
<dbReference type="GO" id="GO:0005840">
    <property type="term" value="C:ribosome"/>
    <property type="evidence" value="ECO:0007669"/>
    <property type="project" value="UniProtKB-KW"/>
</dbReference>
<dbReference type="InterPro" id="IPR057264">
    <property type="entry name" value="Ribosomal_uL24_C"/>
</dbReference>
<reference evidence="7" key="1">
    <citation type="submission" date="2020-10" db="EMBL/GenBank/DDBJ databases">
        <title>An improved Amphimedon queenslandica hologenome assembly reveals how three proteobacterial symbionts can extend the metabolic phenotypic of their marine sponge host.</title>
        <authorList>
            <person name="Degnan B."/>
            <person name="Degnan S."/>
            <person name="Xiang X."/>
        </authorList>
    </citation>
    <scope>NUCLEOTIDE SEQUENCE</scope>
    <source>
        <strain evidence="7">AqS2</strain>
    </source>
</reference>
<dbReference type="GO" id="GO:0019843">
    <property type="term" value="F:rRNA binding"/>
    <property type="evidence" value="ECO:0007669"/>
    <property type="project" value="UniProtKB-UniRule"/>
</dbReference>
<dbReference type="GO" id="GO:1990904">
    <property type="term" value="C:ribonucleoprotein complex"/>
    <property type="evidence" value="ECO:0007669"/>
    <property type="project" value="UniProtKB-KW"/>
</dbReference>
<dbReference type="EMBL" id="JADHEI010000044">
    <property type="protein sequence ID" value="MBF2735589.1"/>
    <property type="molecule type" value="Genomic_DNA"/>
</dbReference>
<feature type="domain" description="KOW" evidence="6">
    <location>
        <begin position="3"/>
        <end position="30"/>
    </location>
</feature>
<keyword evidence="5" id="KW-0694">RNA-binding</keyword>
<dbReference type="InterPro" id="IPR005824">
    <property type="entry name" value="KOW"/>
</dbReference>
<dbReference type="SUPFAM" id="SSF50104">
    <property type="entry name" value="Translation proteins SH3-like domain"/>
    <property type="match status" value="1"/>
</dbReference>
<dbReference type="Proteomes" id="UP000604381">
    <property type="component" value="Unassembled WGS sequence"/>
</dbReference>
<evidence type="ECO:0000256" key="3">
    <source>
        <dbReference type="ARBA" id="ARBA00023274"/>
    </source>
</evidence>
<evidence type="ECO:0000313" key="7">
    <source>
        <dbReference type="EMBL" id="MBF2735589.1"/>
    </source>
</evidence>
<keyword evidence="3 5" id="KW-0687">Ribonucleoprotein</keyword>
<name>A0A930UHZ6_9GAMM</name>
<dbReference type="InterPro" id="IPR008991">
    <property type="entry name" value="Translation_prot_SH3-like_sf"/>
</dbReference>
<dbReference type="HAMAP" id="MF_01326_B">
    <property type="entry name" value="Ribosomal_uL24_B"/>
    <property type="match status" value="1"/>
</dbReference>
<dbReference type="CDD" id="cd06089">
    <property type="entry name" value="KOW_RPL26"/>
    <property type="match status" value="1"/>
</dbReference>
<evidence type="ECO:0000256" key="5">
    <source>
        <dbReference type="HAMAP-Rule" id="MF_01326"/>
    </source>
</evidence>
<comment type="caution">
    <text evidence="7">The sequence shown here is derived from an EMBL/GenBank/DDBJ whole genome shotgun (WGS) entry which is preliminary data.</text>
</comment>
<comment type="similarity">
    <text evidence="1 5">Belongs to the universal ribosomal protein uL24 family.</text>
</comment>
<dbReference type="GO" id="GO:0006412">
    <property type="term" value="P:translation"/>
    <property type="evidence" value="ECO:0007669"/>
    <property type="project" value="UniProtKB-UniRule"/>
</dbReference>
<evidence type="ECO:0000259" key="6">
    <source>
        <dbReference type="SMART" id="SM00739"/>
    </source>
</evidence>
<dbReference type="Gene3D" id="2.30.30.30">
    <property type="match status" value="1"/>
</dbReference>
<organism evidence="7 8">
    <name type="scientific">Candidatus Amphirhobacter heronislandensis</name>
    <dbReference type="NCBI Taxonomy" id="1732024"/>
    <lineage>
        <taxon>Bacteria</taxon>
        <taxon>Pseudomonadati</taxon>
        <taxon>Pseudomonadota</taxon>
        <taxon>Gammaproteobacteria</taxon>
        <taxon>Candidatus Tethybacterales</taxon>
        <taxon>Candidatus Tethybacteraceae</taxon>
        <taxon>Candidatus Amphirhobacter</taxon>
    </lineage>
</organism>
<keyword evidence="2 5" id="KW-0689">Ribosomal protein</keyword>
<keyword evidence="8" id="KW-1185">Reference proteome</keyword>
<sequence>MNKIRKGDMVKVTTGTSKGETGQVEKVVFDNGRVTHVVVTGLNIKTKNKRPNPAANDPGGQVKIEAPIHVSNVMLYSEERKKGERVRIKTGEDGKRYREYAGGGKVA</sequence>
<dbReference type="AlphaFoldDB" id="A0A930UHZ6"/>